<dbReference type="Pfam" id="PF00580">
    <property type="entry name" value="UvrD-helicase"/>
    <property type="match status" value="2"/>
</dbReference>
<keyword evidence="7 15" id="KW-0067">ATP-binding</keyword>
<dbReference type="SUPFAM" id="SSF52540">
    <property type="entry name" value="P-loop containing nucleoside triphosphate hydrolases"/>
    <property type="match status" value="1"/>
</dbReference>
<evidence type="ECO:0000256" key="10">
    <source>
        <dbReference type="ARBA" id="ARBA00023235"/>
    </source>
</evidence>
<accession>A0A0W0TWP2</accession>
<keyword evidence="4 15" id="KW-0378">Hydrolase</keyword>
<dbReference type="GO" id="GO:0005524">
    <property type="term" value="F:ATP binding"/>
    <property type="evidence" value="ECO:0007669"/>
    <property type="project" value="UniProtKB-UniRule"/>
</dbReference>
<keyword evidence="8" id="KW-0238">DNA-binding</keyword>
<gene>
    <name evidence="18" type="ORF">Lgee_1044</name>
</gene>
<name>A0A0W0TWP2_9GAMM</name>
<dbReference type="PROSITE" id="PS51198">
    <property type="entry name" value="UVRD_HELICASE_ATP_BIND"/>
    <property type="match status" value="1"/>
</dbReference>
<proteinExistence type="predicted"/>
<keyword evidence="9" id="KW-0234">DNA repair</keyword>
<feature type="domain" description="UvrD-like helicase C-terminal" evidence="17">
    <location>
        <begin position="498"/>
        <end position="759"/>
    </location>
</feature>
<dbReference type="PANTHER" id="PTHR11070">
    <property type="entry name" value="UVRD / RECB / PCRA DNA HELICASE FAMILY MEMBER"/>
    <property type="match status" value="1"/>
</dbReference>
<dbReference type="PATRIC" id="fig|45065.4.peg.1119"/>
<evidence type="ECO:0000256" key="14">
    <source>
        <dbReference type="ARBA" id="ARBA00048988"/>
    </source>
</evidence>
<evidence type="ECO:0000256" key="11">
    <source>
        <dbReference type="ARBA" id="ARBA00034617"/>
    </source>
</evidence>
<dbReference type="Pfam" id="PF12705">
    <property type="entry name" value="PDDEXK_1"/>
    <property type="match status" value="1"/>
</dbReference>
<dbReference type="GO" id="GO:0003677">
    <property type="term" value="F:DNA binding"/>
    <property type="evidence" value="ECO:0007669"/>
    <property type="project" value="UniProtKB-KW"/>
</dbReference>
<dbReference type="GO" id="GO:0005829">
    <property type="term" value="C:cytosol"/>
    <property type="evidence" value="ECO:0007669"/>
    <property type="project" value="TreeGrafter"/>
</dbReference>
<reference evidence="18 19" key="1">
    <citation type="submission" date="2015-11" db="EMBL/GenBank/DDBJ databases">
        <title>Genomic analysis of 38 Legionella species identifies large and diverse effector repertoires.</title>
        <authorList>
            <person name="Burstein D."/>
            <person name="Amaro F."/>
            <person name="Zusman T."/>
            <person name="Lifshitz Z."/>
            <person name="Cohen O."/>
            <person name="Gilbert J.A."/>
            <person name="Pupko T."/>
            <person name="Shuman H.A."/>
            <person name="Segal G."/>
        </authorList>
    </citation>
    <scope>NUCLEOTIDE SEQUENCE [LARGE SCALE GENOMIC DNA]</scope>
    <source>
        <strain evidence="18 19">ATCC 49504</strain>
    </source>
</reference>
<evidence type="ECO:0000256" key="1">
    <source>
        <dbReference type="ARBA" id="ARBA00022722"/>
    </source>
</evidence>
<dbReference type="GO" id="GO:0000725">
    <property type="term" value="P:recombinational repair"/>
    <property type="evidence" value="ECO:0007669"/>
    <property type="project" value="TreeGrafter"/>
</dbReference>
<evidence type="ECO:0000256" key="15">
    <source>
        <dbReference type="PROSITE-ProRule" id="PRU00560"/>
    </source>
</evidence>
<keyword evidence="1" id="KW-0540">Nuclease</keyword>
<dbReference type="SUPFAM" id="SSF52980">
    <property type="entry name" value="Restriction endonuclease-like"/>
    <property type="match status" value="1"/>
</dbReference>
<dbReference type="STRING" id="45065.Lgee_1044"/>
<dbReference type="InterPro" id="IPR014016">
    <property type="entry name" value="UvrD-like_ATP-bd"/>
</dbReference>
<comment type="catalytic activity">
    <reaction evidence="14">
        <text>ATP + H2O = ADP + phosphate + H(+)</text>
        <dbReference type="Rhea" id="RHEA:13065"/>
        <dbReference type="ChEBI" id="CHEBI:15377"/>
        <dbReference type="ChEBI" id="CHEBI:15378"/>
        <dbReference type="ChEBI" id="CHEBI:30616"/>
        <dbReference type="ChEBI" id="CHEBI:43474"/>
        <dbReference type="ChEBI" id="CHEBI:456216"/>
        <dbReference type="EC" id="5.6.2.4"/>
    </reaction>
</comment>
<dbReference type="InterPro" id="IPR014017">
    <property type="entry name" value="DNA_helicase_UvrD-like_C"/>
</dbReference>
<evidence type="ECO:0000259" key="16">
    <source>
        <dbReference type="PROSITE" id="PS51198"/>
    </source>
</evidence>
<dbReference type="EC" id="5.6.2.4" evidence="12"/>
<feature type="binding site" evidence="15">
    <location>
        <begin position="22"/>
        <end position="29"/>
    </location>
    <ligand>
        <name>ATP</name>
        <dbReference type="ChEBI" id="CHEBI:30616"/>
    </ligand>
</feature>
<dbReference type="InterPro" id="IPR011604">
    <property type="entry name" value="PDDEXK-like_dom_sf"/>
</dbReference>
<dbReference type="GO" id="GO:0033202">
    <property type="term" value="C:DNA helicase complex"/>
    <property type="evidence" value="ECO:0007669"/>
    <property type="project" value="TreeGrafter"/>
</dbReference>
<evidence type="ECO:0000313" key="18">
    <source>
        <dbReference type="EMBL" id="KTD00132.1"/>
    </source>
</evidence>
<dbReference type="Gene3D" id="3.90.320.10">
    <property type="match status" value="1"/>
</dbReference>
<sequence>MIADHDARVEACDPNASFIVQAPAGSGKTELLTRRFLRLLARVEDPEHIVALTFTRKAASEMRERILHALTDAQQEREPESAHARETREMAKAALANGTARGWRLCEQPGRLRIFTIDGFSNLLSRAFPCQDDAPPPGDVTDAPERHYLTAARECVRFAETTPALQPACRTLLKHLDNNREQLLVFFVELLKNREPWLAAVMHARHQDKAVFENALAIICEHEKERLRNVIPSDLREPLCELVREVFNASDISRCPGRACLRNWFAFDDLPPERASVLANALLTGKGAFRKHLDQHVGFQKDCVPAKDYQRLKTESGRLLEALAAVPGAKEAFVRVQKMPPMVYSDTQWDTLQALITLLPVLAGCLMVEFATENVTDFSGIAQYAQNALGDALAPLQLALHLDRAIRHLMVDEFQDTSLSQFALLEKLVAGWEPDDGRTLFLVGDPMQSIYRFREAEVGLFLKARDQGIGDIRLKPLTLSCNFRSGVPVVEWVNAHFATLFPTQEDMQAGAISYSPSTPVREDIAASAPEAYACENKEVEAEAVIAKALKLLKEYPEDSIAILARSRGHLKDILHRLRTRNIPFQGVDIDGLANLPHVRDTYSLTLALMEPANRLPWVALLRTPWCGLTLEDVHAIAHHQHHLPVPQVLAQIDDIAHLSDSGRLRAKTFGRILTAQLAKRGRMRLVNLVADTLKALAIAPVHTATENADIAQFLELLRAHEQDGLLSDGTLFKNALKSLYSKQSVPARLTVMTIHKSKGLEFDSVLLPGLGAPKKPGDKPLLRWLCLPTPDETPLFLLSPIKASIEKECAIFNYLGMLDAEKEHYEQQRLLYVAATRAKKRLYLFAEESTNSSSFKNMLPGVVFAPFEAMEHNTADTRKPVLNRLPDTVFAACSEHIPATGLPPVVINAWTPHRLLGTIAHELLQWAGNHHPQTVDELPFHLAHNRLRASGLEREAIKTLESELYALLAAFFADPRGRWIIKAHQDAHTEWALLLPEGKRLATRMIDRSFIADGLRWIIDYKTGKRDDSDLLTHKNQLNGYARLCAPHTRVPIRCGIYYLADNHWVEWPHEGIADEH</sequence>
<evidence type="ECO:0000256" key="8">
    <source>
        <dbReference type="ARBA" id="ARBA00023125"/>
    </source>
</evidence>
<dbReference type="Gene3D" id="3.40.50.300">
    <property type="entry name" value="P-loop containing nucleotide triphosphate hydrolases"/>
    <property type="match status" value="4"/>
</dbReference>
<dbReference type="AlphaFoldDB" id="A0A0W0TWP2"/>
<dbReference type="PROSITE" id="PS51217">
    <property type="entry name" value="UVRD_HELICASE_CTER"/>
    <property type="match status" value="1"/>
</dbReference>
<dbReference type="InterPro" id="IPR038726">
    <property type="entry name" value="PDDEXK_AddAB-type"/>
</dbReference>
<evidence type="ECO:0000256" key="4">
    <source>
        <dbReference type="ARBA" id="ARBA00022801"/>
    </source>
</evidence>
<keyword evidence="3" id="KW-0227">DNA damage</keyword>
<dbReference type="InterPro" id="IPR011335">
    <property type="entry name" value="Restrct_endonuc-II-like"/>
</dbReference>
<evidence type="ECO:0000256" key="6">
    <source>
        <dbReference type="ARBA" id="ARBA00022839"/>
    </source>
</evidence>
<evidence type="ECO:0000256" key="9">
    <source>
        <dbReference type="ARBA" id="ARBA00023204"/>
    </source>
</evidence>
<dbReference type="InterPro" id="IPR027417">
    <property type="entry name" value="P-loop_NTPase"/>
</dbReference>
<keyword evidence="19" id="KW-1185">Reference proteome</keyword>
<dbReference type="PANTHER" id="PTHR11070:SF2">
    <property type="entry name" value="ATP-DEPENDENT DNA HELICASE SRS2"/>
    <property type="match status" value="1"/>
</dbReference>
<evidence type="ECO:0000256" key="2">
    <source>
        <dbReference type="ARBA" id="ARBA00022741"/>
    </source>
</evidence>
<comment type="caution">
    <text evidence="18">The sequence shown here is derived from an EMBL/GenBank/DDBJ whole genome shotgun (WGS) entry which is preliminary data.</text>
</comment>
<dbReference type="Proteomes" id="UP000054785">
    <property type="component" value="Unassembled WGS sequence"/>
</dbReference>
<dbReference type="InterPro" id="IPR000212">
    <property type="entry name" value="DNA_helicase_UvrD/REP"/>
</dbReference>
<dbReference type="Pfam" id="PF13361">
    <property type="entry name" value="UvrD_C"/>
    <property type="match status" value="1"/>
</dbReference>
<keyword evidence="2 15" id="KW-0547">Nucleotide-binding</keyword>
<protein>
    <recommendedName>
        <fullName evidence="12">DNA 3'-5' helicase</fullName>
        <ecNumber evidence="12">5.6.2.4</ecNumber>
    </recommendedName>
    <alternativeName>
        <fullName evidence="13">DNA 3'-5' helicase II</fullName>
    </alternativeName>
</protein>
<comment type="catalytic activity">
    <reaction evidence="11">
        <text>Couples ATP hydrolysis with the unwinding of duplex DNA by translocating in the 3'-5' direction.</text>
        <dbReference type="EC" id="5.6.2.4"/>
    </reaction>
</comment>
<evidence type="ECO:0000256" key="7">
    <source>
        <dbReference type="ARBA" id="ARBA00022840"/>
    </source>
</evidence>
<evidence type="ECO:0000256" key="3">
    <source>
        <dbReference type="ARBA" id="ARBA00022763"/>
    </source>
</evidence>
<keyword evidence="10" id="KW-0413">Isomerase</keyword>
<keyword evidence="5 15" id="KW-0347">Helicase</keyword>
<evidence type="ECO:0000256" key="13">
    <source>
        <dbReference type="ARBA" id="ARBA00034923"/>
    </source>
</evidence>
<evidence type="ECO:0000259" key="17">
    <source>
        <dbReference type="PROSITE" id="PS51217"/>
    </source>
</evidence>
<dbReference type="GO" id="GO:0004527">
    <property type="term" value="F:exonuclease activity"/>
    <property type="evidence" value="ECO:0007669"/>
    <property type="project" value="UniProtKB-KW"/>
</dbReference>
<evidence type="ECO:0000256" key="5">
    <source>
        <dbReference type="ARBA" id="ARBA00022806"/>
    </source>
</evidence>
<keyword evidence="6" id="KW-0269">Exonuclease</keyword>
<evidence type="ECO:0000313" key="19">
    <source>
        <dbReference type="Proteomes" id="UP000054785"/>
    </source>
</evidence>
<dbReference type="EMBL" id="LNYC01000037">
    <property type="protein sequence ID" value="KTD00132.1"/>
    <property type="molecule type" value="Genomic_DNA"/>
</dbReference>
<dbReference type="GO" id="GO:0043138">
    <property type="term" value="F:3'-5' DNA helicase activity"/>
    <property type="evidence" value="ECO:0007669"/>
    <property type="project" value="UniProtKB-EC"/>
</dbReference>
<organism evidence="18 19">
    <name type="scientific">Legionella geestiana</name>
    <dbReference type="NCBI Taxonomy" id="45065"/>
    <lineage>
        <taxon>Bacteria</taxon>
        <taxon>Pseudomonadati</taxon>
        <taxon>Pseudomonadota</taxon>
        <taxon>Gammaproteobacteria</taxon>
        <taxon>Legionellales</taxon>
        <taxon>Legionellaceae</taxon>
        <taxon>Legionella</taxon>
    </lineage>
</organism>
<evidence type="ECO:0000256" key="12">
    <source>
        <dbReference type="ARBA" id="ARBA00034808"/>
    </source>
</evidence>
<feature type="domain" description="UvrD-like helicase ATP-binding" evidence="16">
    <location>
        <begin position="1"/>
        <end position="486"/>
    </location>
</feature>
<dbReference type="RefSeq" id="WP_028386922.1">
    <property type="nucleotide sequence ID" value="NZ_CAAAHN010000001.1"/>
</dbReference>